<dbReference type="Proteomes" id="UP001066276">
    <property type="component" value="Chromosome 11"/>
</dbReference>
<accession>A0AAV7LSV2</accession>
<protein>
    <submittedName>
        <fullName evidence="1">Uncharacterized protein</fullName>
    </submittedName>
</protein>
<organism evidence="1 2">
    <name type="scientific">Pleurodeles waltl</name>
    <name type="common">Iberian ribbed newt</name>
    <dbReference type="NCBI Taxonomy" id="8319"/>
    <lineage>
        <taxon>Eukaryota</taxon>
        <taxon>Metazoa</taxon>
        <taxon>Chordata</taxon>
        <taxon>Craniata</taxon>
        <taxon>Vertebrata</taxon>
        <taxon>Euteleostomi</taxon>
        <taxon>Amphibia</taxon>
        <taxon>Batrachia</taxon>
        <taxon>Caudata</taxon>
        <taxon>Salamandroidea</taxon>
        <taxon>Salamandridae</taxon>
        <taxon>Pleurodelinae</taxon>
        <taxon>Pleurodeles</taxon>
    </lineage>
</organism>
<gene>
    <name evidence="1" type="ORF">NDU88_003750</name>
</gene>
<dbReference type="AlphaFoldDB" id="A0AAV7LSV2"/>
<evidence type="ECO:0000313" key="2">
    <source>
        <dbReference type="Proteomes" id="UP001066276"/>
    </source>
</evidence>
<name>A0AAV7LSV2_PLEWA</name>
<keyword evidence="2" id="KW-1185">Reference proteome</keyword>
<sequence>MVWLALGKDPPAGSRLASITDLWGQKVLQMNPLRHQKLHAQADKAHAVVVVSLSIVDWGGLGPAEVLVLGTETDFVAWRCLERCAIQNDGSGLTKKTCA</sequence>
<reference evidence="1" key="1">
    <citation type="journal article" date="2022" name="bioRxiv">
        <title>Sequencing and chromosome-scale assembly of the giantPleurodeles waltlgenome.</title>
        <authorList>
            <person name="Brown T."/>
            <person name="Elewa A."/>
            <person name="Iarovenko S."/>
            <person name="Subramanian E."/>
            <person name="Araus A.J."/>
            <person name="Petzold A."/>
            <person name="Susuki M."/>
            <person name="Suzuki K.-i.T."/>
            <person name="Hayashi T."/>
            <person name="Toyoda A."/>
            <person name="Oliveira C."/>
            <person name="Osipova E."/>
            <person name="Leigh N.D."/>
            <person name="Simon A."/>
            <person name="Yun M.H."/>
        </authorList>
    </citation>
    <scope>NUCLEOTIDE SEQUENCE</scope>
    <source>
        <strain evidence="1">20211129_DDA</strain>
        <tissue evidence="1">Liver</tissue>
    </source>
</reference>
<evidence type="ECO:0000313" key="1">
    <source>
        <dbReference type="EMBL" id="KAJ1090620.1"/>
    </source>
</evidence>
<dbReference type="EMBL" id="JANPWB010000015">
    <property type="protein sequence ID" value="KAJ1090620.1"/>
    <property type="molecule type" value="Genomic_DNA"/>
</dbReference>
<comment type="caution">
    <text evidence="1">The sequence shown here is derived from an EMBL/GenBank/DDBJ whole genome shotgun (WGS) entry which is preliminary data.</text>
</comment>
<proteinExistence type="predicted"/>